<dbReference type="EMBL" id="KN825295">
    <property type="protein sequence ID" value="KIK92284.1"/>
    <property type="molecule type" value="Genomic_DNA"/>
</dbReference>
<keyword evidence="2" id="KW-0812">Transmembrane</keyword>
<reference evidence="4" key="2">
    <citation type="submission" date="2015-01" db="EMBL/GenBank/DDBJ databases">
        <title>Evolutionary Origins and Diversification of the Mycorrhizal Mutualists.</title>
        <authorList>
            <consortium name="DOE Joint Genome Institute"/>
            <consortium name="Mycorrhizal Genomics Consortium"/>
            <person name="Kohler A."/>
            <person name="Kuo A."/>
            <person name="Nagy L.G."/>
            <person name="Floudas D."/>
            <person name="Copeland A."/>
            <person name="Barry K.W."/>
            <person name="Cichocki N."/>
            <person name="Veneault-Fourrey C."/>
            <person name="LaButti K."/>
            <person name="Lindquist E.A."/>
            <person name="Lipzen A."/>
            <person name="Lundell T."/>
            <person name="Morin E."/>
            <person name="Murat C."/>
            <person name="Riley R."/>
            <person name="Ohm R."/>
            <person name="Sun H."/>
            <person name="Tunlid A."/>
            <person name="Henrissat B."/>
            <person name="Grigoriev I.V."/>
            <person name="Hibbett D.S."/>
            <person name="Martin F."/>
        </authorList>
    </citation>
    <scope>NUCLEOTIDE SEQUENCE [LARGE SCALE GENOMIC DNA]</scope>
    <source>
        <strain evidence="4">Ve08.2h10</strain>
    </source>
</reference>
<evidence type="ECO:0000313" key="4">
    <source>
        <dbReference type="Proteomes" id="UP000054538"/>
    </source>
</evidence>
<evidence type="ECO:0000313" key="3">
    <source>
        <dbReference type="EMBL" id="KIK92284.1"/>
    </source>
</evidence>
<sequence>MLSRRVTVSQNATGRRPLPRFRLVPKIKRGDASKETKATLAILLRPSTLVWKLVLRHFRSTGRSPSSSTETLVASSSSETATLVGGASPPVYTGPKRVRFHDQPLVFSPKMLAKRPKSGSPRSPQRPCLVVRRYDNPYTAFSESSRDTDSQSIYEDCLSDYPGFLLDIQTLEDSEYFQAQLREESRTSDFFETEFGYTKFDRTGYRHYCLSICFDKQREASRAPKKLVFEHPAHLPWPSRAPPSPTFEPPEWDRPWPALPASVSPPPRPLLKRLQKCIVDEVENAIVVLMVGLFIHACIFLYFLYDVFTRGLVPSDD</sequence>
<organism evidence="3 4">
    <name type="scientific">Paxillus rubicundulus Ve08.2h10</name>
    <dbReference type="NCBI Taxonomy" id="930991"/>
    <lineage>
        <taxon>Eukaryota</taxon>
        <taxon>Fungi</taxon>
        <taxon>Dikarya</taxon>
        <taxon>Basidiomycota</taxon>
        <taxon>Agaricomycotina</taxon>
        <taxon>Agaricomycetes</taxon>
        <taxon>Agaricomycetidae</taxon>
        <taxon>Boletales</taxon>
        <taxon>Paxilineae</taxon>
        <taxon>Paxillaceae</taxon>
        <taxon>Paxillus</taxon>
    </lineage>
</organism>
<feature type="transmembrane region" description="Helical" evidence="2">
    <location>
        <begin position="285"/>
        <end position="305"/>
    </location>
</feature>
<evidence type="ECO:0000256" key="1">
    <source>
        <dbReference type="SAM" id="MobiDB-lite"/>
    </source>
</evidence>
<name>A0A0D0DZA0_9AGAM</name>
<dbReference type="InParanoid" id="A0A0D0DZA0"/>
<keyword evidence="4" id="KW-1185">Reference proteome</keyword>
<reference evidence="3 4" key="1">
    <citation type="submission" date="2014-04" db="EMBL/GenBank/DDBJ databases">
        <authorList>
            <consortium name="DOE Joint Genome Institute"/>
            <person name="Kuo A."/>
            <person name="Kohler A."/>
            <person name="Jargeat P."/>
            <person name="Nagy L.G."/>
            <person name="Floudas D."/>
            <person name="Copeland A."/>
            <person name="Barry K.W."/>
            <person name="Cichocki N."/>
            <person name="Veneault-Fourrey C."/>
            <person name="LaButti K."/>
            <person name="Lindquist E.A."/>
            <person name="Lipzen A."/>
            <person name="Lundell T."/>
            <person name="Morin E."/>
            <person name="Murat C."/>
            <person name="Sun H."/>
            <person name="Tunlid A."/>
            <person name="Henrissat B."/>
            <person name="Grigoriev I.V."/>
            <person name="Hibbett D.S."/>
            <person name="Martin F."/>
            <person name="Nordberg H.P."/>
            <person name="Cantor M.N."/>
            <person name="Hua S.X."/>
        </authorList>
    </citation>
    <scope>NUCLEOTIDE SEQUENCE [LARGE SCALE GENOMIC DNA]</scope>
    <source>
        <strain evidence="3 4">Ve08.2h10</strain>
    </source>
</reference>
<dbReference type="AlphaFoldDB" id="A0A0D0DZA0"/>
<evidence type="ECO:0000256" key="2">
    <source>
        <dbReference type="SAM" id="Phobius"/>
    </source>
</evidence>
<proteinExistence type="predicted"/>
<keyword evidence="2" id="KW-1133">Transmembrane helix</keyword>
<gene>
    <name evidence="3" type="ORF">PAXRUDRAFT_830093</name>
</gene>
<dbReference type="OrthoDB" id="2682794at2759"/>
<dbReference type="HOGENOM" id="CLU_071867_0_0_1"/>
<accession>A0A0D0DZA0</accession>
<feature type="region of interest" description="Disordered" evidence="1">
    <location>
        <begin position="61"/>
        <end position="97"/>
    </location>
</feature>
<protein>
    <submittedName>
        <fullName evidence="3">Uncharacterized protein</fullName>
    </submittedName>
</protein>
<feature type="compositionally biased region" description="Low complexity" evidence="1">
    <location>
        <begin position="66"/>
        <end position="84"/>
    </location>
</feature>
<dbReference type="Proteomes" id="UP000054538">
    <property type="component" value="Unassembled WGS sequence"/>
</dbReference>
<keyword evidence="2" id="KW-0472">Membrane</keyword>